<evidence type="ECO:0000256" key="2">
    <source>
        <dbReference type="ARBA" id="ARBA00022840"/>
    </source>
</evidence>
<evidence type="ECO:0000256" key="3">
    <source>
        <dbReference type="SAM" id="MobiDB-lite"/>
    </source>
</evidence>
<dbReference type="InterPro" id="IPR041664">
    <property type="entry name" value="AAA_16"/>
</dbReference>
<evidence type="ECO:0000313" key="6">
    <source>
        <dbReference type="Proteomes" id="UP001589867"/>
    </source>
</evidence>
<comment type="caution">
    <text evidence="5">The sequence shown here is derived from an EMBL/GenBank/DDBJ whole genome shotgun (WGS) entry which is preliminary data.</text>
</comment>
<keyword evidence="1" id="KW-0547">Nucleotide-binding</keyword>
<proteinExistence type="predicted"/>
<organism evidence="5 6">
    <name type="scientific">Phytohabitans kaempferiae</name>
    <dbReference type="NCBI Taxonomy" id="1620943"/>
    <lineage>
        <taxon>Bacteria</taxon>
        <taxon>Bacillati</taxon>
        <taxon>Actinomycetota</taxon>
        <taxon>Actinomycetes</taxon>
        <taxon>Micromonosporales</taxon>
        <taxon>Micromonosporaceae</taxon>
    </lineage>
</organism>
<dbReference type="InterPro" id="IPR027417">
    <property type="entry name" value="P-loop_NTPase"/>
</dbReference>
<dbReference type="Pfam" id="PF13191">
    <property type="entry name" value="AAA_16"/>
    <property type="match status" value="1"/>
</dbReference>
<reference evidence="5 6" key="1">
    <citation type="submission" date="2024-09" db="EMBL/GenBank/DDBJ databases">
        <authorList>
            <person name="Sun Q."/>
            <person name="Mori K."/>
        </authorList>
    </citation>
    <scope>NUCLEOTIDE SEQUENCE [LARGE SCALE GENOMIC DNA]</scope>
    <source>
        <strain evidence="5 6">TBRC 3947</strain>
    </source>
</reference>
<dbReference type="SUPFAM" id="SSF52540">
    <property type="entry name" value="P-loop containing nucleoside triphosphate hydrolases"/>
    <property type="match status" value="1"/>
</dbReference>
<protein>
    <submittedName>
        <fullName evidence="5">AAA family ATPase</fullName>
    </submittedName>
</protein>
<sequence length="1045" mass="112807">MGREIIGRDHPAGLLRAEVARAAGSHGGLVLVTGEAGIGKTTLVTGTADEARARGALVLGGACWDSDSTPGYWPWTQVVRALRRGATGEEWAAADEAGGAGLSVLLGDRAGGDPMEGFELYDAVTSALVAVSHHRPVMVVLDDLHWADTASLRLLEFAAQHTWFERLLIVATYRDVEVEAADHPLRPLMAPLVAKGTTITLTGLERDEVGALIARTVGHEPDADLVTEVHLRTGGNPFFVEQTARLWRSGGGASAIAPGVRDAVSRRMSMLPEAVVKLLTAAAVLGREFHRRVVAATLSAPVPEVDRLLDHAMVARLVVALGEGRFAFAHDLVRETRYEALDDAERQLLHATVVRVLDRDLLLPADLARHAWLAGDELEPEHVVGVLLRAARDAGSRLALEECLGHNRRAYERTGTLPRRRVTVGLDLARELRHAGEREEAGRIHAEVIALVREIGDPELLVRAALTGYWHELPGDRVALLREAYQSLAGAPWEGGDDDLLRDLAARAVELARERGDEEALQAAIWARHDAIWGPGSADERVELTAELMRLARRDDDMGGVYFAASFRWVALLERGDPAYLDQYEQFVAIASSEGKPRSTFSASIDQTIIATVSGRFRDAEATLERSVIGVSEHHERPAHFAYMNDHLRWSLHLLQGRYEELPDQQTVLDERHPHGPLLAAIAAAVTGDHEAALRLLPPAAPPMCEALWLRAQAQVAITAGDSRLREKARAALVPFAGRWLVSLFGCDISGPVDLWLGALDAADGRWDDAVHRLTAAADSADRLRSRPWAIEARSRLAGALAGRGSGTDAAAADALRRRALAEAAEIGMRLAGAGGDASPRPPGAGGDASPRLAGAEGDGAARAGNEFRVEGVVWVLGFAGRTVHMPDAKGLRDLHLLLGRPGGDVPAVELLSPEGGAVVVAARRMGGDPVLDEEAKARYKQRLVWLDDEIDHAASRGDDRRAATLDHERKALIDELRAAAGLGGRTRRLGDEAERARKTVTARIRDTLRRLDESHPELAAHLRATVSTGAMCRYDPEPGVSWRL</sequence>
<dbReference type="PANTHER" id="PTHR16305:SF35">
    <property type="entry name" value="TRANSCRIPTIONAL ACTIVATOR DOMAIN"/>
    <property type="match status" value="1"/>
</dbReference>
<evidence type="ECO:0000259" key="4">
    <source>
        <dbReference type="Pfam" id="PF13191"/>
    </source>
</evidence>
<name>A0ABV6MFR5_9ACTN</name>
<accession>A0ABV6MFR5</accession>
<evidence type="ECO:0000313" key="5">
    <source>
        <dbReference type="EMBL" id="MFC0533203.1"/>
    </source>
</evidence>
<evidence type="ECO:0000256" key="1">
    <source>
        <dbReference type="ARBA" id="ARBA00022741"/>
    </source>
</evidence>
<dbReference type="PANTHER" id="PTHR16305">
    <property type="entry name" value="TESTICULAR SOLUBLE ADENYLYL CYCLASE"/>
    <property type="match status" value="1"/>
</dbReference>
<feature type="region of interest" description="Disordered" evidence="3">
    <location>
        <begin position="832"/>
        <end position="859"/>
    </location>
</feature>
<keyword evidence="6" id="KW-1185">Reference proteome</keyword>
<feature type="domain" description="Orc1-like AAA ATPase" evidence="4">
    <location>
        <begin position="5"/>
        <end position="170"/>
    </location>
</feature>
<dbReference type="EMBL" id="JBHLUH010000079">
    <property type="protein sequence ID" value="MFC0533203.1"/>
    <property type="molecule type" value="Genomic_DNA"/>
</dbReference>
<gene>
    <name evidence="5" type="ORF">ACFFIA_36915</name>
</gene>
<dbReference type="Proteomes" id="UP001589867">
    <property type="component" value="Unassembled WGS sequence"/>
</dbReference>
<dbReference type="RefSeq" id="WP_377260486.1">
    <property type="nucleotide sequence ID" value="NZ_JBHLUH010000079.1"/>
</dbReference>
<keyword evidence="2" id="KW-0067">ATP-binding</keyword>